<name>A0A0D5XT95_9PSED</name>
<gene>
    <name evidence="1" type="ORF">PCL1606_06100</name>
</gene>
<dbReference type="RefSeq" id="WP_045881035.1">
    <property type="nucleotide sequence ID" value="NZ_CP011110.1"/>
</dbReference>
<reference evidence="1 2" key="1">
    <citation type="journal article" date="2015" name="Mol. Plant Microbe Interact.">
        <title>Comparative Genomic Analysis of Pseudomonas chlororaphis PCL1606 Reveals New Insight into Antifungal Compounds Involved in Biocontrol.</title>
        <authorList>
            <person name="Calderon C.E."/>
            <person name="Ramos C."/>
            <person name="de Vicente A."/>
            <person name="Cazorla F.M."/>
        </authorList>
    </citation>
    <scope>NUCLEOTIDE SEQUENCE [LARGE SCALE GENOMIC DNA]</scope>
    <source>
        <strain evidence="1 2">PCL1606</strain>
    </source>
</reference>
<evidence type="ECO:0000313" key="1">
    <source>
        <dbReference type="EMBL" id="AKA22065.1"/>
    </source>
</evidence>
<sequence>MAKIGGMNFDINLGDLKVHVETATLDITDNSTVALTRGVPDGFVSGDVAASGEMELDTTNFNLLIEAAGRAGSFRKLDLFDVLFFAKTPTDEVRVEAFGCKLKISSLLNIDSKGGEKSKHKVPFEVGSPDFIHINGVPYLDSTEIEGLS</sequence>
<dbReference type="InterPro" id="IPR019708">
    <property type="entry name" value="Phage_HP1_Orf24"/>
</dbReference>
<protein>
    <submittedName>
        <fullName evidence="1">Tail protein</fullName>
    </submittedName>
</protein>
<accession>A0A0D5XT95</accession>
<proteinExistence type="predicted"/>
<dbReference type="KEGG" id="pcz:PCL1606_06100"/>
<evidence type="ECO:0000313" key="2">
    <source>
        <dbReference type="Proteomes" id="UP000032748"/>
    </source>
</evidence>
<dbReference type="EMBL" id="CP011110">
    <property type="protein sequence ID" value="AKA22065.1"/>
    <property type="molecule type" value="Genomic_DNA"/>
</dbReference>
<dbReference type="OrthoDB" id="6104125at2"/>
<dbReference type="PATRIC" id="fig|587753.10.peg.610"/>
<dbReference type="AlphaFoldDB" id="A0A0D5XT95"/>
<organism evidence="1 2">
    <name type="scientific">Pseudomonas chlororaphis</name>
    <dbReference type="NCBI Taxonomy" id="587753"/>
    <lineage>
        <taxon>Bacteria</taxon>
        <taxon>Pseudomonadati</taxon>
        <taxon>Pseudomonadota</taxon>
        <taxon>Gammaproteobacteria</taxon>
        <taxon>Pseudomonadales</taxon>
        <taxon>Pseudomonadaceae</taxon>
        <taxon>Pseudomonas</taxon>
    </lineage>
</organism>
<dbReference type="Proteomes" id="UP000032748">
    <property type="component" value="Chromosome"/>
</dbReference>
<dbReference type="Pfam" id="PF10772">
    <property type="entry name" value="Phage_HP1_Orf24"/>
    <property type="match status" value="1"/>
</dbReference>